<protein>
    <submittedName>
        <fullName evidence="2">Uncharacterized protein</fullName>
    </submittedName>
</protein>
<feature type="compositionally biased region" description="Basic and acidic residues" evidence="1">
    <location>
        <begin position="22"/>
        <end position="35"/>
    </location>
</feature>
<proteinExistence type="predicted"/>
<sequence>MPTPSTTSSSSSPAPNRFQKASADRCTSDGQRRTAEIGTTWDSFAIRSPVRSSKLLSSTNPTPPTPTSSVDSRCSYIPVDPHRLASTQSPYRLLRVGRRWKALRLASSRHWLNSRRR</sequence>
<organism evidence="2 3">
    <name type="scientific">Caenorhabditis briggsae</name>
    <dbReference type="NCBI Taxonomy" id="6238"/>
    <lineage>
        <taxon>Eukaryota</taxon>
        <taxon>Metazoa</taxon>
        <taxon>Ecdysozoa</taxon>
        <taxon>Nematoda</taxon>
        <taxon>Chromadorea</taxon>
        <taxon>Rhabditida</taxon>
        <taxon>Rhabditina</taxon>
        <taxon>Rhabditomorpha</taxon>
        <taxon>Rhabditoidea</taxon>
        <taxon>Rhabditidae</taxon>
        <taxon>Peloderinae</taxon>
        <taxon>Caenorhabditis</taxon>
    </lineage>
</organism>
<feature type="compositionally biased region" description="Low complexity" evidence="1">
    <location>
        <begin position="1"/>
        <end position="13"/>
    </location>
</feature>
<dbReference type="Proteomes" id="UP000827892">
    <property type="component" value="Chromosome IV"/>
</dbReference>
<evidence type="ECO:0000256" key="1">
    <source>
        <dbReference type="SAM" id="MobiDB-lite"/>
    </source>
</evidence>
<name>A0AAE9D793_CAEBR</name>
<dbReference type="EMBL" id="CP090894">
    <property type="protein sequence ID" value="ULT97642.1"/>
    <property type="molecule type" value="Genomic_DNA"/>
</dbReference>
<evidence type="ECO:0000313" key="2">
    <source>
        <dbReference type="EMBL" id="ULT97642.1"/>
    </source>
</evidence>
<feature type="region of interest" description="Disordered" evidence="1">
    <location>
        <begin position="52"/>
        <end position="73"/>
    </location>
</feature>
<evidence type="ECO:0000313" key="3">
    <source>
        <dbReference type="Proteomes" id="UP000827892"/>
    </source>
</evidence>
<gene>
    <name evidence="2" type="ORF">L3Y34_005459</name>
</gene>
<feature type="region of interest" description="Disordered" evidence="1">
    <location>
        <begin position="1"/>
        <end position="40"/>
    </location>
</feature>
<reference evidence="2 3" key="1">
    <citation type="submission" date="2022-05" db="EMBL/GenBank/DDBJ databases">
        <title>Chromosome-level reference genomes for two strains of Caenorhabditis briggsae: an improved platform for comparative genomics.</title>
        <authorList>
            <person name="Stevens L."/>
            <person name="Andersen E.C."/>
        </authorList>
    </citation>
    <scope>NUCLEOTIDE SEQUENCE [LARGE SCALE GENOMIC DNA]</scope>
    <source>
        <strain evidence="2">QX1410_ONT</strain>
        <tissue evidence="2">Whole-organism</tissue>
    </source>
</reference>
<accession>A0AAE9D793</accession>
<dbReference type="AlphaFoldDB" id="A0AAE9D793"/>